<dbReference type="HOGENOM" id="CLU_1922748_0_0_2"/>
<protein>
    <recommendedName>
        <fullName evidence="3">Transposase</fullName>
    </recommendedName>
</protein>
<dbReference type="Proteomes" id="UP000030710">
    <property type="component" value="Unassembled WGS sequence"/>
</dbReference>
<dbReference type="RefSeq" id="WP_021054122.1">
    <property type="nucleotide sequence ID" value="NZ_KE356561.1"/>
</dbReference>
<evidence type="ECO:0000313" key="2">
    <source>
        <dbReference type="Proteomes" id="UP000030710"/>
    </source>
</evidence>
<dbReference type="EMBL" id="KE356561">
    <property type="protein sequence ID" value="ERG94631.1"/>
    <property type="molecule type" value="Genomic_DNA"/>
</dbReference>
<dbReference type="AlphaFoldDB" id="U1PQL8"/>
<reference evidence="1 2" key="1">
    <citation type="journal article" date="2013" name="PLoS ONE">
        <title>Assembly-driven community genomics of a hypersaline microbial ecosystem.</title>
        <authorList>
            <person name="Podell S."/>
            <person name="Ugalde J.A."/>
            <person name="Narasingarao P."/>
            <person name="Banfield J.F."/>
            <person name="Heidelberg K.B."/>
            <person name="Allen E.E."/>
        </authorList>
    </citation>
    <scope>NUCLEOTIDE SEQUENCE [LARGE SCALE GENOMIC DNA]</scope>
    <source>
        <strain evidence="2">J07HQW2</strain>
    </source>
</reference>
<accession>U1PQL8</accession>
<gene>
    <name evidence="1" type="ORF">J07HQW2_01067</name>
</gene>
<dbReference type="STRING" id="1238425.J07HQW2_01067"/>
<name>U1PQL8_9EURY</name>
<organism evidence="1 2">
    <name type="scientific">Haloquadratum walsbyi J07HQW2</name>
    <dbReference type="NCBI Taxonomy" id="1238425"/>
    <lineage>
        <taxon>Archaea</taxon>
        <taxon>Methanobacteriati</taxon>
        <taxon>Methanobacteriota</taxon>
        <taxon>Stenosarchaea group</taxon>
        <taxon>Halobacteria</taxon>
        <taxon>Halobacteriales</taxon>
        <taxon>Haloferacaceae</taxon>
        <taxon>Haloquadratum</taxon>
    </lineage>
</organism>
<dbReference type="eggNOG" id="arCOG00684">
    <property type="taxonomic scope" value="Archaea"/>
</dbReference>
<proteinExistence type="predicted"/>
<sequence>MEHTLRFRACLSDDVANEAWRHIDILRQIRNHAVRDYYRSDYSDRPSDYDQHGKLKGWTDQWSTFAQQSQHAIQQVISQIHSDLKTLQERQNEGYDVGRLKWQGAGEFRSVSYNQSSRFNVDDNTGDDRFV</sequence>
<evidence type="ECO:0000313" key="1">
    <source>
        <dbReference type="EMBL" id="ERG94631.1"/>
    </source>
</evidence>
<evidence type="ECO:0008006" key="3">
    <source>
        <dbReference type="Google" id="ProtNLM"/>
    </source>
</evidence>